<protein>
    <submittedName>
        <fullName evidence="1">Uncharacterized protein</fullName>
    </submittedName>
</protein>
<sequence length="105" mass="12081">MRNNEESEKENNRIITSLGNTKNGLYSGKLILGYSIGKGMLQFGGEYTNIRRKDLYQNNESIIDDAVIKTNEQKHEQKQSANILKWRIFTIHTYSIPQVPVPDSH</sequence>
<proteinExistence type="predicted"/>
<dbReference type="EMBL" id="CP050831">
    <property type="protein sequence ID" value="QIU93989.1"/>
    <property type="molecule type" value="Genomic_DNA"/>
</dbReference>
<name>A0A6H0KL88_9BACE</name>
<dbReference type="RefSeq" id="WP_167961636.1">
    <property type="nucleotide sequence ID" value="NZ_CP050831.1"/>
</dbReference>
<evidence type="ECO:0000313" key="2">
    <source>
        <dbReference type="Proteomes" id="UP000501780"/>
    </source>
</evidence>
<organism evidence="1 2">
    <name type="scientific">Bacteroides faecium</name>
    <dbReference type="NCBI Taxonomy" id="2715212"/>
    <lineage>
        <taxon>Bacteria</taxon>
        <taxon>Pseudomonadati</taxon>
        <taxon>Bacteroidota</taxon>
        <taxon>Bacteroidia</taxon>
        <taxon>Bacteroidales</taxon>
        <taxon>Bacteroidaceae</taxon>
        <taxon>Bacteroides</taxon>
    </lineage>
</organism>
<evidence type="ECO:0000313" key="1">
    <source>
        <dbReference type="EMBL" id="QIU93989.1"/>
    </source>
</evidence>
<gene>
    <name evidence="1" type="ORF">BacF7301_07450</name>
</gene>
<keyword evidence="2" id="KW-1185">Reference proteome</keyword>
<dbReference type="Proteomes" id="UP000501780">
    <property type="component" value="Chromosome"/>
</dbReference>
<dbReference type="AlphaFoldDB" id="A0A6H0KL88"/>
<dbReference type="KEGG" id="bfc:BacF7301_07450"/>
<reference evidence="1 2" key="1">
    <citation type="submission" date="2020-03" db="EMBL/GenBank/DDBJ databases">
        <title>Genomic analysis of Bacteroides faecium CBA7301.</title>
        <authorList>
            <person name="Kim J."/>
            <person name="Roh S.W."/>
        </authorList>
    </citation>
    <scope>NUCLEOTIDE SEQUENCE [LARGE SCALE GENOMIC DNA]</scope>
    <source>
        <strain evidence="1 2">CBA7301</strain>
    </source>
</reference>
<accession>A0A6H0KL88</accession>